<evidence type="ECO:0000256" key="1">
    <source>
        <dbReference type="ARBA" id="ARBA00009431"/>
    </source>
</evidence>
<comment type="similarity">
    <text evidence="1 7">Belongs to the peptidase S10 family.</text>
</comment>
<keyword evidence="2 7" id="KW-0121">Carboxypeptidase</keyword>
<dbReference type="Pfam" id="PF00450">
    <property type="entry name" value="Peptidase_S10"/>
    <property type="match status" value="1"/>
</dbReference>
<evidence type="ECO:0000313" key="8">
    <source>
        <dbReference type="EMBL" id="KAJ3260187.1"/>
    </source>
</evidence>
<dbReference type="InterPro" id="IPR029058">
    <property type="entry name" value="AB_hydrolase_fold"/>
</dbReference>
<dbReference type="EC" id="3.4.16.-" evidence="7"/>
<keyword evidence="6" id="KW-0325">Glycoprotein</keyword>
<evidence type="ECO:0000256" key="2">
    <source>
        <dbReference type="ARBA" id="ARBA00022645"/>
    </source>
</evidence>
<evidence type="ECO:0000313" key="9">
    <source>
        <dbReference type="Proteomes" id="UP001210925"/>
    </source>
</evidence>
<evidence type="ECO:0000256" key="6">
    <source>
        <dbReference type="ARBA" id="ARBA00023180"/>
    </source>
</evidence>
<reference evidence="8" key="1">
    <citation type="submission" date="2020-05" db="EMBL/GenBank/DDBJ databases">
        <title>Phylogenomic resolution of chytrid fungi.</title>
        <authorList>
            <person name="Stajich J.E."/>
            <person name="Amses K."/>
            <person name="Simmons R."/>
            <person name="Seto K."/>
            <person name="Myers J."/>
            <person name="Bonds A."/>
            <person name="Quandt C.A."/>
            <person name="Barry K."/>
            <person name="Liu P."/>
            <person name="Grigoriev I."/>
            <person name="Longcore J.E."/>
            <person name="James T.Y."/>
        </authorList>
    </citation>
    <scope>NUCLEOTIDE SEQUENCE</scope>
    <source>
        <strain evidence="8">PLAUS21</strain>
    </source>
</reference>
<accession>A0AAD5UK42</accession>
<keyword evidence="5 7" id="KW-0378">Hydrolase</keyword>
<proteinExistence type="inferred from homology"/>
<dbReference type="GO" id="GO:0004185">
    <property type="term" value="F:serine-type carboxypeptidase activity"/>
    <property type="evidence" value="ECO:0007669"/>
    <property type="project" value="UniProtKB-UniRule"/>
</dbReference>
<keyword evidence="9" id="KW-1185">Reference proteome</keyword>
<dbReference type="EMBL" id="JADGKB010000013">
    <property type="protein sequence ID" value="KAJ3260187.1"/>
    <property type="molecule type" value="Genomic_DNA"/>
</dbReference>
<evidence type="ECO:0000256" key="3">
    <source>
        <dbReference type="ARBA" id="ARBA00022670"/>
    </source>
</evidence>
<dbReference type="InterPro" id="IPR001563">
    <property type="entry name" value="Peptidase_S10"/>
</dbReference>
<dbReference type="Gene3D" id="3.40.50.1820">
    <property type="entry name" value="alpha/beta hydrolase"/>
    <property type="match status" value="1"/>
</dbReference>
<gene>
    <name evidence="8" type="ORF">HK103_001263</name>
</gene>
<dbReference type="SUPFAM" id="SSF53474">
    <property type="entry name" value="alpha/beta-Hydrolases"/>
    <property type="match status" value="1"/>
</dbReference>
<dbReference type="GO" id="GO:0006508">
    <property type="term" value="P:proteolysis"/>
    <property type="evidence" value="ECO:0007669"/>
    <property type="project" value="UniProtKB-KW"/>
</dbReference>
<dbReference type="PROSITE" id="PS00131">
    <property type="entry name" value="CARBOXYPEPT_SER_SER"/>
    <property type="match status" value="1"/>
</dbReference>
<evidence type="ECO:0000256" key="4">
    <source>
        <dbReference type="ARBA" id="ARBA00022729"/>
    </source>
</evidence>
<evidence type="ECO:0000256" key="5">
    <source>
        <dbReference type="ARBA" id="ARBA00022801"/>
    </source>
</evidence>
<keyword evidence="4" id="KW-0732">Signal</keyword>
<name>A0AAD5UK42_9FUNG</name>
<dbReference type="PRINTS" id="PR00724">
    <property type="entry name" value="CRBOXYPTASEC"/>
</dbReference>
<organism evidence="8 9">
    <name type="scientific">Boothiomyces macroporosus</name>
    <dbReference type="NCBI Taxonomy" id="261099"/>
    <lineage>
        <taxon>Eukaryota</taxon>
        <taxon>Fungi</taxon>
        <taxon>Fungi incertae sedis</taxon>
        <taxon>Chytridiomycota</taxon>
        <taxon>Chytridiomycota incertae sedis</taxon>
        <taxon>Chytridiomycetes</taxon>
        <taxon>Rhizophydiales</taxon>
        <taxon>Terramycetaceae</taxon>
        <taxon>Boothiomyces</taxon>
    </lineage>
</organism>
<dbReference type="Proteomes" id="UP001210925">
    <property type="component" value="Unassembled WGS sequence"/>
</dbReference>
<keyword evidence="3 7" id="KW-0645">Protease</keyword>
<sequence length="423" mass="47956">MDRNVAHGGDHPTNYTAETFFWYFPCQDKSIDSPPLIIWLQGGPGSSSMIGLFYEVGPIKITKDKRFIRNFNTWNSKASMLFIDNPIGAGFSHLGTKIVGIPEKEPLPTFENVNITNSCLNEEIQDNPTFNDGYPTNQAAVAHDLIVFLGRFYKIFPEANTTLYLTGESYAGKYIPSLAYRILRLNEKRGYESYPLKGIAIGDGFTDPLTQIKAHADQALALGLVSNRIATEMKRLTNISIHFMCRHEWKPALQARLRMYDLFNNCTGGINWYDARKGSAKSSHPVAKMMESIKVSLNVPNGIFGQDVNLYPNIELDIMQSAAIYLPYVVDRIKVLLYQGQFDLRDGVLGSTEYIENIGWKYRKQFNQADRKVWESDGKVFGYVKEFQNLVRVEMLGAGHYAPEDQPVVSKKMVEKYLLPIKK</sequence>
<dbReference type="PANTHER" id="PTHR11802">
    <property type="entry name" value="SERINE PROTEASE FAMILY S10 SERINE CARBOXYPEPTIDASE"/>
    <property type="match status" value="1"/>
</dbReference>
<dbReference type="InterPro" id="IPR018202">
    <property type="entry name" value="Ser_caboxypep_ser_AS"/>
</dbReference>
<dbReference type="AlphaFoldDB" id="A0AAD5UK42"/>
<comment type="caution">
    <text evidence="8">The sequence shown here is derived from an EMBL/GenBank/DDBJ whole genome shotgun (WGS) entry which is preliminary data.</text>
</comment>
<evidence type="ECO:0000256" key="7">
    <source>
        <dbReference type="RuleBase" id="RU361156"/>
    </source>
</evidence>
<protein>
    <recommendedName>
        <fullName evidence="7">Carboxypeptidase</fullName>
        <ecNumber evidence="7">3.4.16.-</ecNumber>
    </recommendedName>
</protein>
<dbReference type="PANTHER" id="PTHR11802:SF472">
    <property type="entry name" value="SERINE CARBOXYPEPTIDASE CPVL-RELATED"/>
    <property type="match status" value="1"/>
</dbReference>